<dbReference type="Proteomes" id="UP000444316">
    <property type="component" value="Unassembled WGS sequence"/>
</dbReference>
<keyword evidence="3 7" id="KW-0732">Signal</keyword>
<evidence type="ECO:0000256" key="4">
    <source>
        <dbReference type="ARBA" id="ARBA00023136"/>
    </source>
</evidence>
<keyword evidence="2" id="KW-1003">Cell membrane</keyword>
<keyword evidence="4" id="KW-0472">Membrane</keyword>
<dbReference type="AlphaFoldDB" id="A0A845HSE4"/>
<dbReference type="PROSITE" id="PS51257">
    <property type="entry name" value="PROKAR_LIPOPROTEIN"/>
    <property type="match status" value="1"/>
</dbReference>
<dbReference type="Pfam" id="PF08085">
    <property type="entry name" value="Entericidin"/>
    <property type="match status" value="1"/>
</dbReference>
<dbReference type="EMBL" id="WWCL01000001">
    <property type="protein sequence ID" value="MYN44374.1"/>
    <property type="molecule type" value="Genomic_DNA"/>
</dbReference>
<gene>
    <name evidence="8" type="ORF">GTP23_04715</name>
</gene>
<dbReference type="RefSeq" id="WP_155433379.1">
    <property type="nucleotide sequence ID" value="NZ_CAXIQN010000009.1"/>
</dbReference>
<name>A0A845HSE4_9BURK</name>
<keyword evidence="5" id="KW-0564">Palmitate</keyword>
<keyword evidence="9" id="KW-1185">Reference proteome</keyword>
<reference evidence="8" key="1">
    <citation type="submission" date="2019-12" db="EMBL/GenBank/DDBJ databases">
        <title>Novel species isolated from a subtropical stream in China.</title>
        <authorList>
            <person name="Lu H."/>
        </authorList>
    </citation>
    <scope>NUCLEOTIDE SEQUENCE [LARGE SCALE GENOMIC DNA]</scope>
    <source>
        <strain evidence="8">FT93W</strain>
    </source>
</reference>
<evidence type="ECO:0000313" key="9">
    <source>
        <dbReference type="Proteomes" id="UP000444316"/>
    </source>
</evidence>
<evidence type="ECO:0000256" key="3">
    <source>
        <dbReference type="ARBA" id="ARBA00022729"/>
    </source>
</evidence>
<evidence type="ECO:0000256" key="7">
    <source>
        <dbReference type="SAM" id="SignalP"/>
    </source>
</evidence>
<feature type="chain" id="PRO_5033037005" evidence="7">
    <location>
        <begin position="19"/>
        <end position="43"/>
    </location>
</feature>
<dbReference type="InterPro" id="IPR012556">
    <property type="entry name" value="Entericidin"/>
</dbReference>
<organism evidence="8 9">
    <name type="scientific">Duganella fentianensis</name>
    <dbReference type="NCBI Taxonomy" id="2692177"/>
    <lineage>
        <taxon>Bacteria</taxon>
        <taxon>Pseudomonadati</taxon>
        <taxon>Pseudomonadota</taxon>
        <taxon>Betaproteobacteria</taxon>
        <taxon>Burkholderiales</taxon>
        <taxon>Oxalobacteraceae</taxon>
        <taxon>Telluria group</taxon>
        <taxon>Duganella</taxon>
    </lineage>
</organism>
<keyword evidence="6 8" id="KW-0449">Lipoprotein</keyword>
<evidence type="ECO:0000256" key="6">
    <source>
        <dbReference type="ARBA" id="ARBA00023288"/>
    </source>
</evidence>
<dbReference type="GO" id="GO:0009636">
    <property type="term" value="P:response to toxic substance"/>
    <property type="evidence" value="ECO:0007669"/>
    <property type="project" value="InterPro"/>
</dbReference>
<feature type="signal peptide" evidence="7">
    <location>
        <begin position="1"/>
        <end position="18"/>
    </location>
</feature>
<comment type="caution">
    <text evidence="8">The sequence shown here is derived from an EMBL/GenBank/DDBJ whole genome shotgun (WGS) entry which is preliminary data.</text>
</comment>
<evidence type="ECO:0000256" key="1">
    <source>
        <dbReference type="ARBA" id="ARBA00010296"/>
    </source>
</evidence>
<protein>
    <submittedName>
        <fullName evidence="8">Entericidin A/B family lipoprotein</fullName>
    </submittedName>
</protein>
<comment type="similarity">
    <text evidence="1">Belongs to the EcnA/EcnB lipoprotein family.</text>
</comment>
<evidence type="ECO:0000256" key="5">
    <source>
        <dbReference type="ARBA" id="ARBA00023139"/>
    </source>
</evidence>
<sequence length="43" mass="4296">MKKLIALTILAMTTLTLTGCNTVAGIGKDVQKAGQAVQGAAGH</sequence>
<accession>A0A845HSE4</accession>
<evidence type="ECO:0000256" key="2">
    <source>
        <dbReference type="ARBA" id="ARBA00022475"/>
    </source>
</evidence>
<proteinExistence type="inferred from homology"/>
<dbReference type="GO" id="GO:0016020">
    <property type="term" value="C:membrane"/>
    <property type="evidence" value="ECO:0007669"/>
    <property type="project" value="InterPro"/>
</dbReference>
<evidence type="ECO:0000313" key="8">
    <source>
        <dbReference type="EMBL" id="MYN44374.1"/>
    </source>
</evidence>